<accession>A0ABX1MDS0</accession>
<protein>
    <submittedName>
        <fullName evidence="1">PIG-L family deacetylase</fullName>
    </submittedName>
</protein>
<dbReference type="RefSeq" id="WP_169266531.1">
    <property type="nucleotide sequence ID" value="NZ_QMEC01000083.1"/>
</dbReference>
<dbReference type="PANTHER" id="PTHR12993:SF30">
    <property type="entry name" value="N-ACETYL-ALPHA-D-GLUCOSAMINYL L-MALATE DEACETYLASE 1"/>
    <property type="match status" value="1"/>
</dbReference>
<evidence type="ECO:0000313" key="2">
    <source>
        <dbReference type="Proteomes" id="UP000762253"/>
    </source>
</evidence>
<organism evidence="1 2">
    <name type="scientific">Brasilonema octagenarum UFV-OR1</name>
    <dbReference type="NCBI Taxonomy" id="417115"/>
    <lineage>
        <taxon>Bacteria</taxon>
        <taxon>Bacillati</taxon>
        <taxon>Cyanobacteriota</taxon>
        <taxon>Cyanophyceae</taxon>
        <taxon>Nostocales</taxon>
        <taxon>Scytonemataceae</taxon>
        <taxon>Brasilonema</taxon>
        <taxon>Octagenarum group</taxon>
    </lineage>
</organism>
<gene>
    <name evidence="1" type="ORF">DP115_20075</name>
</gene>
<dbReference type="PANTHER" id="PTHR12993">
    <property type="entry name" value="N-ACETYLGLUCOSAMINYL-PHOSPHATIDYLINOSITOL DE-N-ACETYLASE-RELATED"/>
    <property type="match status" value="1"/>
</dbReference>
<keyword evidence="2" id="KW-1185">Reference proteome</keyword>
<dbReference type="InterPro" id="IPR024078">
    <property type="entry name" value="LmbE-like_dom_sf"/>
</dbReference>
<proteinExistence type="predicted"/>
<dbReference type="SUPFAM" id="SSF102588">
    <property type="entry name" value="LmbE-like"/>
    <property type="match status" value="1"/>
</dbReference>
<dbReference type="Proteomes" id="UP000762253">
    <property type="component" value="Unassembled WGS sequence"/>
</dbReference>
<name>A0ABX1MDS0_9CYAN</name>
<evidence type="ECO:0000313" key="1">
    <source>
        <dbReference type="EMBL" id="NMF64944.1"/>
    </source>
</evidence>
<reference evidence="1 2" key="1">
    <citation type="submission" date="2018-06" db="EMBL/GenBank/DDBJ databases">
        <title>Comparative genomics of Brasilonema spp. strains.</title>
        <authorList>
            <person name="Alvarenga D.O."/>
            <person name="Fiore M.F."/>
            <person name="Varani A.M."/>
        </authorList>
    </citation>
    <scope>NUCLEOTIDE SEQUENCE [LARGE SCALE GENOMIC DNA]</scope>
    <source>
        <strain evidence="1 2">UFV-OR1</strain>
    </source>
</reference>
<sequence>MLKFDFERRSDLNYKVLCLGAHCDDIEIGCGGTILRLIEKYPNLIFYWVVFSSNVQREKEAYNSANKFLEKVQNKKILIQEFQDGFLPFLGSEVKQFFEQLKRDYNPDIIFTHYRHDLHQDHRLISDFTWNTFRNHLILEYEIPKYDGDLGNPNFFVHLNPENYQNKVKYILESFPSQNSKEWFTEETFLSLLRLRGMESNAPSKYAEGFYCRKVVF</sequence>
<dbReference type="InterPro" id="IPR003737">
    <property type="entry name" value="GlcNAc_PI_deacetylase-related"/>
</dbReference>
<dbReference type="EMBL" id="QMEC01000083">
    <property type="protein sequence ID" value="NMF64944.1"/>
    <property type="molecule type" value="Genomic_DNA"/>
</dbReference>
<comment type="caution">
    <text evidence="1">The sequence shown here is derived from an EMBL/GenBank/DDBJ whole genome shotgun (WGS) entry which is preliminary data.</text>
</comment>
<dbReference type="Gene3D" id="3.40.50.10320">
    <property type="entry name" value="LmbE-like"/>
    <property type="match status" value="1"/>
</dbReference>
<dbReference type="Pfam" id="PF02585">
    <property type="entry name" value="PIG-L"/>
    <property type="match status" value="1"/>
</dbReference>